<evidence type="ECO:0000256" key="1">
    <source>
        <dbReference type="SAM" id="MobiDB-lite"/>
    </source>
</evidence>
<evidence type="ECO:0000313" key="2">
    <source>
        <dbReference type="EMBL" id="MDT8898190.1"/>
    </source>
</evidence>
<evidence type="ECO:0000313" key="3">
    <source>
        <dbReference type="Proteomes" id="UP001254165"/>
    </source>
</evidence>
<accession>A0ABU3NMV7</accession>
<comment type="caution">
    <text evidence="2">The sequence shown here is derived from an EMBL/GenBank/DDBJ whole genome shotgun (WGS) entry which is preliminary data.</text>
</comment>
<dbReference type="Proteomes" id="UP001254165">
    <property type="component" value="Unassembled WGS sequence"/>
</dbReference>
<feature type="region of interest" description="Disordered" evidence="1">
    <location>
        <begin position="98"/>
        <end position="124"/>
    </location>
</feature>
<reference evidence="2 3" key="1">
    <citation type="submission" date="2023-07" db="EMBL/GenBank/DDBJ databases">
        <title>Novel species of Thermanaerothrix with wide hydrolytic capabilities.</title>
        <authorList>
            <person name="Zayulina K.S."/>
            <person name="Podosokorskaya O.A."/>
            <person name="Elcheninov A.G."/>
        </authorList>
    </citation>
    <scope>NUCLEOTIDE SEQUENCE [LARGE SCALE GENOMIC DNA]</scope>
    <source>
        <strain evidence="2 3">4228-RoL</strain>
    </source>
</reference>
<name>A0ABU3NMV7_9CHLR</name>
<proteinExistence type="predicted"/>
<gene>
    <name evidence="2" type="ORF">QYE77_07900</name>
</gene>
<dbReference type="EMBL" id="JAUHMF010000001">
    <property type="protein sequence ID" value="MDT8898190.1"/>
    <property type="molecule type" value="Genomic_DNA"/>
</dbReference>
<organism evidence="2 3">
    <name type="scientific">Thermanaerothrix solaris</name>
    <dbReference type="NCBI Taxonomy" id="3058434"/>
    <lineage>
        <taxon>Bacteria</taxon>
        <taxon>Bacillati</taxon>
        <taxon>Chloroflexota</taxon>
        <taxon>Anaerolineae</taxon>
        <taxon>Anaerolineales</taxon>
        <taxon>Anaerolineaceae</taxon>
        <taxon>Thermanaerothrix</taxon>
    </lineage>
</organism>
<protein>
    <submittedName>
        <fullName evidence="2">Uncharacterized protein</fullName>
    </submittedName>
</protein>
<sequence>MALPFFKTKSQDNRLPKRYDGVIEAVRYDPSGRIALARVHERRGMVFSDHVLLTREELIRRLKAGQVFVTGRRVPRMGNAFEVFDVVRLAGTPGQEVVVSGSTERPAGGSANGSERDQLNVPLF</sequence>
<keyword evidence="3" id="KW-1185">Reference proteome</keyword>
<dbReference type="RefSeq" id="WP_315624835.1">
    <property type="nucleotide sequence ID" value="NZ_JAUHMF010000001.1"/>
</dbReference>